<gene>
    <name evidence="2" type="ORF">PFY12_11870</name>
</gene>
<organism evidence="2 3">
    <name type="scientific">Chryseobacterium camelliae</name>
    <dbReference type="NCBI Taxonomy" id="1265445"/>
    <lineage>
        <taxon>Bacteria</taxon>
        <taxon>Pseudomonadati</taxon>
        <taxon>Bacteroidota</taxon>
        <taxon>Flavobacteriia</taxon>
        <taxon>Flavobacteriales</taxon>
        <taxon>Weeksellaceae</taxon>
        <taxon>Chryseobacterium group</taxon>
        <taxon>Chryseobacterium</taxon>
    </lineage>
</organism>
<name>A0ABY7QK61_9FLAO</name>
<keyword evidence="3" id="KW-1185">Reference proteome</keyword>
<feature type="domain" description="Knr4/Smi1-like" evidence="1">
    <location>
        <begin position="30"/>
        <end position="168"/>
    </location>
</feature>
<protein>
    <submittedName>
        <fullName evidence="2">SMI1/KNR4 family protein</fullName>
    </submittedName>
</protein>
<evidence type="ECO:0000259" key="1">
    <source>
        <dbReference type="SMART" id="SM00860"/>
    </source>
</evidence>
<evidence type="ECO:0000313" key="2">
    <source>
        <dbReference type="EMBL" id="WBV59754.1"/>
    </source>
</evidence>
<dbReference type="InterPro" id="IPR037883">
    <property type="entry name" value="Knr4/Smi1-like_sf"/>
</dbReference>
<proteinExistence type="predicted"/>
<reference evidence="2 3" key="1">
    <citation type="submission" date="2023-01" db="EMBL/GenBank/DDBJ databases">
        <title>Complete genome of Chryseobacterium camelliae VAN22-5A.</title>
        <authorList>
            <person name="Zong G."/>
            <person name="Cao G."/>
        </authorList>
    </citation>
    <scope>NUCLEOTIDE SEQUENCE [LARGE SCALE GENOMIC DNA]</scope>
    <source>
        <strain evidence="2 3">VAN22-5A</strain>
    </source>
</reference>
<dbReference type="RefSeq" id="WP_271148111.1">
    <property type="nucleotide sequence ID" value="NZ_CP115859.1"/>
</dbReference>
<dbReference type="InterPro" id="IPR018958">
    <property type="entry name" value="Knr4/Smi1-like_dom"/>
</dbReference>
<dbReference type="Gene3D" id="3.40.1580.10">
    <property type="entry name" value="SMI1/KNR4-like"/>
    <property type="match status" value="1"/>
</dbReference>
<dbReference type="SUPFAM" id="SSF160631">
    <property type="entry name" value="SMI1/KNR4-like"/>
    <property type="match status" value="1"/>
</dbReference>
<dbReference type="SMART" id="SM00860">
    <property type="entry name" value="SMI1_KNR4"/>
    <property type="match status" value="1"/>
</dbReference>
<dbReference type="Pfam" id="PF14568">
    <property type="entry name" value="SUKH_6"/>
    <property type="match status" value="1"/>
</dbReference>
<accession>A0ABY7QK61</accession>
<dbReference type="EMBL" id="CP115859">
    <property type="protein sequence ID" value="WBV59754.1"/>
    <property type="molecule type" value="Genomic_DNA"/>
</dbReference>
<sequence>MELRFFKDFDFTNFWSECSYSSKDYIEDFPNDEIITAIESELGYQLPGSYIELMKIQNGGLVNKSCFSITESVSWAEDHVAITGIMGIGKIKSHAVCGELGSQFMMKEWGYPADGIYICDCPSAGHDMILLDYSSCGKNGEPEVVHVDQENNFKKTFLAKDFETFIRGLRNEEEFD</sequence>
<evidence type="ECO:0000313" key="3">
    <source>
        <dbReference type="Proteomes" id="UP001210978"/>
    </source>
</evidence>
<dbReference type="Proteomes" id="UP001210978">
    <property type="component" value="Chromosome"/>
</dbReference>